<gene>
    <name evidence="3" type="ORF">ACFY3B_07145</name>
</gene>
<evidence type="ECO:0000256" key="1">
    <source>
        <dbReference type="SAM" id="MobiDB-lite"/>
    </source>
</evidence>
<sequence length="238" mass="24785">MNAPDPAEWAEIAPHPGDRDLPAGRHELHRDRLLTAIARESRTHSSPRVLRRPALALAALVLVLVAAAGAGLAVSSGDEPPAALPSPQASRSAARLPPPGAVAKIRAYGTVRELTDSADLVVQGEVVSVADGRSVYRVAEVLYRDPVAPVSTEITVGTESAGWPGRPSVLYLALSDPQARVYAPLSGDFGIFDLAGETATSRSSAMSVTGLRTEDATGAGRAFVTTLADLRQLASERG</sequence>
<feature type="region of interest" description="Disordered" evidence="1">
    <location>
        <begin position="1"/>
        <end position="24"/>
    </location>
</feature>
<keyword evidence="4" id="KW-1185">Reference proteome</keyword>
<dbReference type="EMBL" id="JBIAZM010000002">
    <property type="protein sequence ID" value="MFF5199370.1"/>
    <property type="molecule type" value="Genomic_DNA"/>
</dbReference>
<dbReference type="Proteomes" id="UP001602287">
    <property type="component" value="Unassembled WGS sequence"/>
</dbReference>
<feature type="transmembrane region" description="Helical" evidence="2">
    <location>
        <begin position="54"/>
        <end position="74"/>
    </location>
</feature>
<protein>
    <submittedName>
        <fullName evidence="3">Uncharacterized protein</fullName>
    </submittedName>
</protein>
<evidence type="ECO:0000256" key="2">
    <source>
        <dbReference type="SAM" id="Phobius"/>
    </source>
</evidence>
<keyword evidence="2" id="KW-0812">Transmembrane</keyword>
<reference evidence="3 4" key="1">
    <citation type="submission" date="2024-10" db="EMBL/GenBank/DDBJ databases">
        <title>The Natural Products Discovery Center: Release of the First 8490 Sequenced Strains for Exploring Actinobacteria Biosynthetic Diversity.</title>
        <authorList>
            <person name="Kalkreuter E."/>
            <person name="Kautsar S.A."/>
            <person name="Yang D."/>
            <person name="Bader C.D."/>
            <person name="Teijaro C.N."/>
            <person name="Fluegel L."/>
            <person name="Davis C.M."/>
            <person name="Simpson J.R."/>
            <person name="Lauterbach L."/>
            <person name="Steele A.D."/>
            <person name="Gui C."/>
            <person name="Meng S."/>
            <person name="Li G."/>
            <person name="Viehrig K."/>
            <person name="Ye F."/>
            <person name="Su P."/>
            <person name="Kiefer A.F."/>
            <person name="Nichols A."/>
            <person name="Cepeda A.J."/>
            <person name="Yan W."/>
            <person name="Fan B."/>
            <person name="Jiang Y."/>
            <person name="Adhikari A."/>
            <person name="Zheng C.-J."/>
            <person name="Schuster L."/>
            <person name="Cowan T.M."/>
            <person name="Smanski M.J."/>
            <person name="Chevrette M.G."/>
            <person name="De Carvalho L.P.S."/>
            <person name="Shen B."/>
        </authorList>
    </citation>
    <scope>NUCLEOTIDE SEQUENCE [LARGE SCALE GENOMIC DNA]</scope>
    <source>
        <strain evidence="3 4">NPDC000140</strain>
    </source>
</reference>
<evidence type="ECO:0000313" key="4">
    <source>
        <dbReference type="Proteomes" id="UP001602287"/>
    </source>
</evidence>
<keyword evidence="2" id="KW-1133">Transmembrane helix</keyword>
<name>A0ABW6VPP8_9ACTN</name>
<organism evidence="3 4">
    <name type="scientific">Micromonospora parva</name>
    <dbReference type="NCBI Taxonomy" id="1464048"/>
    <lineage>
        <taxon>Bacteria</taxon>
        <taxon>Bacillati</taxon>
        <taxon>Actinomycetota</taxon>
        <taxon>Actinomycetes</taxon>
        <taxon>Micromonosporales</taxon>
        <taxon>Micromonosporaceae</taxon>
        <taxon>Micromonospora</taxon>
    </lineage>
</organism>
<accession>A0ABW6VPP8</accession>
<keyword evidence="2" id="KW-0472">Membrane</keyword>
<feature type="region of interest" description="Disordered" evidence="1">
    <location>
        <begin position="75"/>
        <end position="97"/>
    </location>
</feature>
<proteinExistence type="predicted"/>
<evidence type="ECO:0000313" key="3">
    <source>
        <dbReference type="EMBL" id="MFF5199370.1"/>
    </source>
</evidence>
<dbReference type="RefSeq" id="WP_210864427.1">
    <property type="nucleotide sequence ID" value="NZ_JBIAZM010000002.1"/>
</dbReference>
<comment type="caution">
    <text evidence="3">The sequence shown here is derived from an EMBL/GenBank/DDBJ whole genome shotgun (WGS) entry which is preliminary data.</text>
</comment>